<dbReference type="PANTHER" id="PTHR30055">
    <property type="entry name" value="HTH-TYPE TRANSCRIPTIONAL REGULATOR RUTR"/>
    <property type="match status" value="1"/>
</dbReference>
<dbReference type="SUPFAM" id="SSF46689">
    <property type="entry name" value="Homeodomain-like"/>
    <property type="match status" value="1"/>
</dbReference>
<feature type="domain" description="HTH tetR-type" evidence="5">
    <location>
        <begin position="11"/>
        <end position="70"/>
    </location>
</feature>
<evidence type="ECO:0000256" key="2">
    <source>
        <dbReference type="ARBA" id="ARBA00023125"/>
    </source>
</evidence>
<dbReference type="InterPro" id="IPR009057">
    <property type="entry name" value="Homeodomain-like_sf"/>
</dbReference>
<comment type="caution">
    <text evidence="6">The sequence shown here is derived from an EMBL/GenBank/DDBJ whole genome shotgun (WGS) entry which is preliminary data.</text>
</comment>
<dbReference type="Gene3D" id="1.10.357.10">
    <property type="entry name" value="Tetracycline Repressor, domain 2"/>
    <property type="match status" value="1"/>
</dbReference>
<evidence type="ECO:0000259" key="5">
    <source>
        <dbReference type="PROSITE" id="PS50977"/>
    </source>
</evidence>
<reference evidence="6 7" key="1">
    <citation type="submission" date="2021-03" db="EMBL/GenBank/DDBJ databases">
        <title>Sequencing the genomes of 1000 actinobacteria strains.</title>
        <authorList>
            <person name="Klenk H.-P."/>
        </authorList>
    </citation>
    <scope>NUCLEOTIDE SEQUENCE [LARGE SCALE GENOMIC DNA]</scope>
    <source>
        <strain evidence="6 7">DSM 45516</strain>
    </source>
</reference>
<proteinExistence type="predicted"/>
<evidence type="ECO:0000313" key="6">
    <source>
        <dbReference type="EMBL" id="MBP2191460.1"/>
    </source>
</evidence>
<evidence type="ECO:0000256" key="3">
    <source>
        <dbReference type="ARBA" id="ARBA00023163"/>
    </source>
</evidence>
<gene>
    <name evidence="6" type="ORF">BJ987_004361</name>
</gene>
<evidence type="ECO:0000313" key="7">
    <source>
        <dbReference type="Proteomes" id="UP001519325"/>
    </source>
</evidence>
<dbReference type="Pfam" id="PF00440">
    <property type="entry name" value="TetR_N"/>
    <property type="match status" value="1"/>
</dbReference>
<name>A0ABS4QIE0_9NOCA</name>
<keyword evidence="2 4" id="KW-0238">DNA-binding</keyword>
<dbReference type="RefSeq" id="WP_307869707.1">
    <property type="nucleotide sequence ID" value="NZ_JAGGMR010000001.1"/>
</dbReference>
<evidence type="ECO:0000256" key="1">
    <source>
        <dbReference type="ARBA" id="ARBA00023015"/>
    </source>
</evidence>
<organism evidence="6 7">
    <name type="scientific">Nocardia goodfellowii</name>
    <dbReference type="NCBI Taxonomy" id="882446"/>
    <lineage>
        <taxon>Bacteria</taxon>
        <taxon>Bacillati</taxon>
        <taxon>Actinomycetota</taxon>
        <taxon>Actinomycetes</taxon>
        <taxon>Mycobacteriales</taxon>
        <taxon>Nocardiaceae</taxon>
        <taxon>Nocardia</taxon>
    </lineage>
</organism>
<dbReference type="PROSITE" id="PS50977">
    <property type="entry name" value="HTH_TETR_2"/>
    <property type="match status" value="1"/>
</dbReference>
<keyword evidence="3" id="KW-0804">Transcription</keyword>
<dbReference type="InterPro" id="IPR050109">
    <property type="entry name" value="HTH-type_TetR-like_transc_reg"/>
</dbReference>
<dbReference type="Proteomes" id="UP001519325">
    <property type="component" value="Unassembled WGS sequence"/>
</dbReference>
<dbReference type="InterPro" id="IPR001647">
    <property type="entry name" value="HTH_TetR"/>
</dbReference>
<keyword evidence="1" id="KW-0805">Transcription regulation</keyword>
<protein>
    <submittedName>
        <fullName evidence="6">AcrR family transcriptional regulator</fullName>
    </submittedName>
</protein>
<accession>A0ABS4QIE0</accession>
<sequence>MTAPRRRRNPEQTRAAIVEALLTALKAGSGIPTAKDIAQRAGVSERSIFVHFTGRDDLFIAAVEAQSDAVEQLITHPDPTLPLADRIDAVVTQSAVIFEAQRYPRVLGLLESRTLPAVDARMRSTDQRIRDSLAEVFGTELTRDGHVDRELLDLIDATVSWPYRHHLMERRGLSEQAASKAIARALHALLG</sequence>
<keyword evidence="7" id="KW-1185">Reference proteome</keyword>
<dbReference type="EMBL" id="JAGGMR010000001">
    <property type="protein sequence ID" value="MBP2191460.1"/>
    <property type="molecule type" value="Genomic_DNA"/>
</dbReference>
<feature type="DNA-binding region" description="H-T-H motif" evidence="4">
    <location>
        <begin position="33"/>
        <end position="52"/>
    </location>
</feature>
<evidence type="ECO:0000256" key="4">
    <source>
        <dbReference type="PROSITE-ProRule" id="PRU00335"/>
    </source>
</evidence>
<dbReference type="PANTHER" id="PTHR30055:SF234">
    <property type="entry name" value="HTH-TYPE TRANSCRIPTIONAL REGULATOR BETI"/>
    <property type="match status" value="1"/>
</dbReference>